<dbReference type="AlphaFoldDB" id="A0A0M3JDF5"/>
<evidence type="ECO:0000313" key="3">
    <source>
        <dbReference type="WBParaSite" id="ASIM_0000564101-mRNA-1"/>
    </source>
</evidence>
<evidence type="ECO:0000313" key="1">
    <source>
        <dbReference type="EMBL" id="VDK25538.1"/>
    </source>
</evidence>
<reference evidence="3" key="1">
    <citation type="submission" date="2017-02" db="UniProtKB">
        <authorList>
            <consortium name="WormBaseParasite"/>
        </authorList>
    </citation>
    <scope>IDENTIFICATION</scope>
</reference>
<gene>
    <name evidence="1" type="ORF">ASIM_LOCUS5440</name>
</gene>
<keyword evidence="2" id="KW-1185">Reference proteome</keyword>
<evidence type="ECO:0000313" key="2">
    <source>
        <dbReference type="Proteomes" id="UP000267096"/>
    </source>
</evidence>
<accession>A0A0M3JDF5</accession>
<name>A0A0M3JDF5_ANISI</name>
<dbReference type="WBParaSite" id="ASIM_0000564101-mRNA-1">
    <property type="protein sequence ID" value="ASIM_0000564101-mRNA-1"/>
    <property type="gene ID" value="ASIM_0000564101"/>
</dbReference>
<dbReference type="Proteomes" id="UP000267096">
    <property type="component" value="Unassembled WGS sequence"/>
</dbReference>
<sequence length="114" mass="12882">MRLDSDVSARLLEVGFGGCAAPRGYLDSRPPLLWSLYYDLNEPVFNADDLPSNLRVVDGVDSSLTYNKLIDNVNFIYFLSNHQFSRSFTVTMKSIFDPNVFVCMDINMELATVT</sequence>
<reference evidence="1 2" key="2">
    <citation type="submission" date="2018-11" db="EMBL/GenBank/DDBJ databases">
        <authorList>
            <consortium name="Pathogen Informatics"/>
        </authorList>
    </citation>
    <scope>NUCLEOTIDE SEQUENCE [LARGE SCALE GENOMIC DNA]</scope>
</reference>
<organism evidence="3">
    <name type="scientific">Anisakis simplex</name>
    <name type="common">Herring worm</name>
    <dbReference type="NCBI Taxonomy" id="6269"/>
    <lineage>
        <taxon>Eukaryota</taxon>
        <taxon>Metazoa</taxon>
        <taxon>Ecdysozoa</taxon>
        <taxon>Nematoda</taxon>
        <taxon>Chromadorea</taxon>
        <taxon>Rhabditida</taxon>
        <taxon>Spirurina</taxon>
        <taxon>Ascaridomorpha</taxon>
        <taxon>Ascaridoidea</taxon>
        <taxon>Anisakidae</taxon>
        <taxon>Anisakis</taxon>
        <taxon>Anisakis simplex complex</taxon>
    </lineage>
</organism>
<dbReference type="EMBL" id="UYRR01010631">
    <property type="protein sequence ID" value="VDK25538.1"/>
    <property type="molecule type" value="Genomic_DNA"/>
</dbReference>
<proteinExistence type="predicted"/>
<protein>
    <submittedName>
        <fullName evidence="1 3">Uncharacterized protein</fullName>
    </submittedName>
</protein>